<dbReference type="Pfam" id="PF12698">
    <property type="entry name" value="ABC2_membrane_3"/>
    <property type="match status" value="1"/>
</dbReference>
<protein>
    <recommendedName>
        <fullName evidence="9">ABC transmembrane type-2 domain-containing protein</fullName>
    </recommendedName>
</protein>
<dbReference type="PANTHER" id="PTHR30294:SF29">
    <property type="entry name" value="MULTIDRUG ABC TRANSPORTER PERMEASE YBHS-RELATED"/>
    <property type="match status" value="1"/>
</dbReference>
<feature type="transmembrane region" description="Helical" evidence="8">
    <location>
        <begin position="355"/>
        <end position="375"/>
    </location>
</feature>
<evidence type="ECO:0000256" key="5">
    <source>
        <dbReference type="ARBA" id="ARBA00022692"/>
    </source>
</evidence>
<dbReference type="AlphaFoldDB" id="A0A178XXE9"/>
<evidence type="ECO:0000256" key="4">
    <source>
        <dbReference type="ARBA" id="ARBA00022475"/>
    </source>
</evidence>
<gene>
    <name evidence="10" type="ORF">AU381_10685</name>
</gene>
<evidence type="ECO:0000256" key="1">
    <source>
        <dbReference type="ARBA" id="ARBA00004651"/>
    </source>
</evidence>
<feature type="transmembrane region" description="Helical" evidence="8">
    <location>
        <begin position="268"/>
        <end position="291"/>
    </location>
</feature>
<dbReference type="GO" id="GO:0005886">
    <property type="term" value="C:plasma membrane"/>
    <property type="evidence" value="ECO:0007669"/>
    <property type="project" value="UniProtKB-SubCell"/>
</dbReference>
<dbReference type="STRING" id="1472378.AU381_10685"/>
<evidence type="ECO:0000313" key="10">
    <source>
        <dbReference type="EMBL" id="OAP39998.1"/>
    </source>
</evidence>
<dbReference type="InterPro" id="IPR013525">
    <property type="entry name" value="ABC2_TM"/>
</dbReference>
<evidence type="ECO:0000256" key="6">
    <source>
        <dbReference type="ARBA" id="ARBA00022989"/>
    </source>
</evidence>
<reference evidence="10 11" key="1">
    <citation type="journal article" date="2016" name="Int. J. Syst. Evol. Microbiol.">
        <title>Ensifer glycinis sp. nov., an novel rhizobial species associated with Glycine spp.</title>
        <authorList>
            <person name="Yan H."/>
            <person name="Yan J."/>
            <person name="Sui X.H."/>
            <person name="Wang E.T."/>
            <person name="Chen W.X."/>
            <person name="Zhang X.X."/>
            <person name="Chen W.F."/>
        </authorList>
    </citation>
    <scope>NUCLEOTIDE SEQUENCE [LARGE SCALE GENOMIC DNA]</scope>
    <source>
        <strain evidence="10 11">CCBAU 23380</strain>
    </source>
</reference>
<evidence type="ECO:0000256" key="7">
    <source>
        <dbReference type="ARBA" id="ARBA00023136"/>
    </source>
</evidence>
<dbReference type="OrthoDB" id="9784671at2"/>
<dbReference type="PROSITE" id="PS51012">
    <property type="entry name" value="ABC_TM2"/>
    <property type="match status" value="1"/>
</dbReference>
<keyword evidence="6 8" id="KW-1133">Transmembrane helix</keyword>
<accession>A0A178XXE9</accession>
<dbReference type="Proteomes" id="UP000094025">
    <property type="component" value="Unassembled WGS sequence"/>
</dbReference>
<keyword evidence="3" id="KW-0813">Transport</keyword>
<keyword evidence="7 8" id="KW-0472">Membrane</keyword>
<sequence length="383" mass="41931">MSVDPKKLEAERSGRARRFAALVRKESYQVVRDPSSILIAFVLPLILLFLFGYGVSLDTTQTRIGLVVEEATPLTRDLAASFQASRYFAVVNGRDRREFEDDLVLGRVRGIIVIPARFAADHAAGRDPAVQVIVDGSDPNTANFVQNYAQGTVANWERQRTQEGQGQPPAIAAEQRFWFNPQLTSRNFLVPGSIAIVMTLVGTLLTSLVVAREWERGTMEAMMATPVSAAELLAGKLLPYFILGLASMTLCVLLAVFLFGVPFRGSVIALYALSATFLMPALGQGLLISAATKNQFLASQLALISAFLPAFLLSGFLFEINSMPTVIQWITYIVPARYLIPSLQTVFLAGDIWPMFGRAIAVMFLIGCVFFALAARSTRKRIG</sequence>
<name>A0A178XXE9_9HYPH</name>
<feature type="transmembrane region" description="Helical" evidence="8">
    <location>
        <begin position="237"/>
        <end position="261"/>
    </location>
</feature>
<evidence type="ECO:0000313" key="11">
    <source>
        <dbReference type="Proteomes" id="UP000094025"/>
    </source>
</evidence>
<comment type="subcellular location">
    <subcellularLocation>
        <location evidence="1">Cell membrane</location>
        <topology evidence="1">Multi-pass membrane protein</topology>
    </subcellularLocation>
</comment>
<dbReference type="Gene3D" id="3.40.1710.10">
    <property type="entry name" value="abc type-2 transporter like domain"/>
    <property type="match status" value="1"/>
</dbReference>
<evidence type="ECO:0000256" key="8">
    <source>
        <dbReference type="SAM" id="Phobius"/>
    </source>
</evidence>
<keyword evidence="5 8" id="KW-0812">Transmembrane</keyword>
<dbReference type="GO" id="GO:0140359">
    <property type="term" value="F:ABC-type transporter activity"/>
    <property type="evidence" value="ECO:0007669"/>
    <property type="project" value="InterPro"/>
</dbReference>
<comment type="similarity">
    <text evidence="2">Belongs to the ABC-2 integral membrane protein family.</text>
</comment>
<feature type="transmembrane region" description="Helical" evidence="8">
    <location>
        <begin position="297"/>
        <end position="318"/>
    </location>
</feature>
<comment type="caution">
    <text evidence="10">The sequence shown here is derived from an EMBL/GenBank/DDBJ whole genome shotgun (WGS) entry which is preliminary data.</text>
</comment>
<evidence type="ECO:0000256" key="3">
    <source>
        <dbReference type="ARBA" id="ARBA00022448"/>
    </source>
</evidence>
<dbReference type="EMBL" id="LPUX01000055">
    <property type="protein sequence ID" value="OAP39998.1"/>
    <property type="molecule type" value="Genomic_DNA"/>
</dbReference>
<keyword evidence="11" id="KW-1185">Reference proteome</keyword>
<dbReference type="PANTHER" id="PTHR30294">
    <property type="entry name" value="MEMBRANE COMPONENT OF ABC TRANSPORTER YHHJ-RELATED"/>
    <property type="match status" value="1"/>
</dbReference>
<evidence type="ECO:0000259" key="9">
    <source>
        <dbReference type="PROSITE" id="PS51012"/>
    </source>
</evidence>
<dbReference type="InterPro" id="IPR051449">
    <property type="entry name" value="ABC-2_transporter_component"/>
</dbReference>
<organism evidence="10 11">
    <name type="scientific">Sinorhizobium glycinis</name>
    <dbReference type="NCBI Taxonomy" id="1472378"/>
    <lineage>
        <taxon>Bacteria</taxon>
        <taxon>Pseudomonadati</taxon>
        <taxon>Pseudomonadota</taxon>
        <taxon>Alphaproteobacteria</taxon>
        <taxon>Hyphomicrobiales</taxon>
        <taxon>Rhizobiaceae</taxon>
        <taxon>Sinorhizobium/Ensifer group</taxon>
        <taxon>Sinorhizobium</taxon>
    </lineage>
</organism>
<proteinExistence type="inferred from homology"/>
<feature type="domain" description="ABC transmembrane type-2" evidence="9">
    <location>
        <begin position="130"/>
        <end position="381"/>
    </location>
</feature>
<dbReference type="InterPro" id="IPR047817">
    <property type="entry name" value="ABC2_TM_bact-type"/>
</dbReference>
<evidence type="ECO:0000256" key="2">
    <source>
        <dbReference type="ARBA" id="ARBA00007783"/>
    </source>
</evidence>
<feature type="transmembrane region" description="Helical" evidence="8">
    <location>
        <begin position="330"/>
        <end position="349"/>
    </location>
</feature>
<feature type="transmembrane region" description="Helical" evidence="8">
    <location>
        <begin position="188"/>
        <end position="210"/>
    </location>
</feature>
<keyword evidence="4" id="KW-1003">Cell membrane</keyword>
<dbReference type="RefSeq" id="WP_064242136.1">
    <property type="nucleotide sequence ID" value="NZ_LPUX01000055.1"/>
</dbReference>
<feature type="transmembrane region" description="Helical" evidence="8">
    <location>
        <begin position="37"/>
        <end position="55"/>
    </location>
</feature>